<dbReference type="EMBL" id="JANFXK010000002">
    <property type="protein sequence ID" value="MCQ4635709.1"/>
    <property type="molecule type" value="Genomic_DNA"/>
</dbReference>
<accession>A0ABT1RKK8</accession>
<evidence type="ECO:0000313" key="2">
    <source>
        <dbReference type="Proteomes" id="UP001524502"/>
    </source>
</evidence>
<evidence type="ECO:0000313" key="1">
    <source>
        <dbReference type="EMBL" id="MCQ4635709.1"/>
    </source>
</evidence>
<reference evidence="1 2" key="1">
    <citation type="submission" date="2022-06" db="EMBL/GenBank/DDBJ databases">
        <title>Isolation of gut microbiota from human fecal samples.</title>
        <authorList>
            <person name="Pamer E.G."/>
            <person name="Barat B."/>
            <person name="Waligurski E."/>
            <person name="Medina S."/>
            <person name="Paddock L."/>
            <person name="Mostad J."/>
        </authorList>
    </citation>
    <scope>NUCLEOTIDE SEQUENCE [LARGE SCALE GENOMIC DNA]</scope>
    <source>
        <strain evidence="1 2">SL.3.17</strain>
    </source>
</reference>
<sequence>MPEWMFSPAAHCAAGFCNTFAIFWQCSRNVLARYLAICPEQEATASLELFEKNMGKADESNGFAAFKASDSIQFCFFACCGREKR</sequence>
<organism evidence="1 2">
    <name type="scientific">Anaerovorax odorimutans</name>
    <dbReference type="NCBI Taxonomy" id="109327"/>
    <lineage>
        <taxon>Bacteria</taxon>
        <taxon>Bacillati</taxon>
        <taxon>Bacillota</taxon>
        <taxon>Clostridia</taxon>
        <taxon>Peptostreptococcales</taxon>
        <taxon>Anaerovoracaceae</taxon>
        <taxon>Anaerovorax</taxon>
    </lineage>
</organism>
<protein>
    <submittedName>
        <fullName evidence="1">Uncharacterized protein</fullName>
    </submittedName>
</protein>
<dbReference type="Proteomes" id="UP001524502">
    <property type="component" value="Unassembled WGS sequence"/>
</dbReference>
<keyword evidence="2" id="KW-1185">Reference proteome</keyword>
<comment type="caution">
    <text evidence="1">The sequence shown here is derived from an EMBL/GenBank/DDBJ whole genome shotgun (WGS) entry which is preliminary data.</text>
</comment>
<proteinExistence type="predicted"/>
<gene>
    <name evidence="1" type="ORF">NE619_03120</name>
</gene>
<name>A0ABT1RKK8_9FIRM</name>